<organism evidence="2 3">
    <name type="scientific">Thermoanaerobacterium thermosaccharolyticum</name>
    <name type="common">Clostridium thermosaccharolyticum</name>
    <dbReference type="NCBI Taxonomy" id="1517"/>
    <lineage>
        <taxon>Bacteria</taxon>
        <taxon>Bacillati</taxon>
        <taxon>Bacillota</taxon>
        <taxon>Clostridia</taxon>
        <taxon>Thermoanaerobacterales</taxon>
        <taxon>Thermoanaerobacteraceae</taxon>
        <taxon>Thermoanaerobacterium</taxon>
    </lineage>
</organism>
<evidence type="ECO:0000256" key="1">
    <source>
        <dbReference type="ARBA" id="ARBA00006068"/>
    </source>
</evidence>
<dbReference type="InterPro" id="IPR027381">
    <property type="entry name" value="LytR/CpsA/Psr_C"/>
</dbReference>
<dbReference type="Pfam" id="PF13399">
    <property type="entry name" value="LytR_C"/>
    <property type="match status" value="1"/>
</dbReference>
<protein>
    <submittedName>
        <fullName evidence="2">Cell envelope-related function transcriptional attenuator common domain protein</fullName>
    </submittedName>
</protein>
<dbReference type="Gene3D" id="3.40.630.190">
    <property type="entry name" value="LCP protein"/>
    <property type="match status" value="1"/>
</dbReference>
<gene>
    <name evidence="2" type="ORF">Thert_01411</name>
</gene>
<dbReference type="InterPro" id="IPR050922">
    <property type="entry name" value="LytR/CpsA/Psr_CW_biosynth"/>
</dbReference>
<name>A0A223HYB1_THETR</name>
<dbReference type="Proteomes" id="UP000214975">
    <property type="component" value="Chromosome"/>
</dbReference>
<dbReference type="Gene3D" id="3.30.70.2390">
    <property type="match status" value="1"/>
</dbReference>
<dbReference type="PANTHER" id="PTHR33392:SF6">
    <property type="entry name" value="POLYISOPRENYL-TEICHOIC ACID--PEPTIDOGLYCAN TEICHOIC ACID TRANSFERASE TAGU"/>
    <property type="match status" value="1"/>
</dbReference>
<comment type="similarity">
    <text evidence="1">Belongs to the LytR/CpsA/Psr (LCP) family.</text>
</comment>
<sequence>MKKFFKISIFVILGISISIGTGIFMYYRNLNVVKPANSSSDNTTTTRSVKQNDNSSGKKNILFVGDADGLSDTIFVASFDKDKKEIEMLSIPRDTYYPRTGYNNPSEKKINAAYSEQKIDGLKSAVEDLLGIKIDNYVILTYDGFKEIIDTIGGVEVNVPFNMKYDDNVAKPPLHINLKKGIQVLNGEEALQFVRYRHGYTEGDIGRINAQQEFLKAFIKKVTTPSILPKIPSLAITLSKNLQTDLTAKDITAYALDFVKNKPQNINASILPGEGGYMDNFSYYFADQQKSAEVASEMFGNGQKINSKSTVLQSTYSPINNTINVEVFNGTTVQGLATKYADKLINLGFNVIKIANADIRNYSESFVYTNNNMDKAIKVANALSIKNVLNDESLDKNADVVVIIGEDKK</sequence>
<dbReference type="Pfam" id="PF03816">
    <property type="entry name" value="LytR_cpsA_psr"/>
    <property type="match status" value="1"/>
</dbReference>
<accession>A0A223HYB1</accession>
<dbReference type="AlphaFoldDB" id="A0A223HYB1"/>
<dbReference type="EMBL" id="CP016893">
    <property type="protein sequence ID" value="AST57468.1"/>
    <property type="molecule type" value="Genomic_DNA"/>
</dbReference>
<dbReference type="InterPro" id="IPR004474">
    <property type="entry name" value="LytR_CpsA_psr"/>
</dbReference>
<proteinExistence type="inferred from homology"/>
<reference evidence="2 3" key="1">
    <citation type="submission" date="2016-08" db="EMBL/GenBank/DDBJ databases">
        <title>A novel genetic cassette of butanologenic Thermoanaerobacterium thermosaccharolyticum that directly convert cellulose to butanol.</title>
        <authorList>
            <person name="Li T."/>
            <person name="He J."/>
        </authorList>
    </citation>
    <scope>NUCLEOTIDE SEQUENCE [LARGE SCALE GENOMIC DNA]</scope>
    <source>
        <strain evidence="2 3">TG57</strain>
    </source>
</reference>
<evidence type="ECO:0000313" key="2">
    <source>
        <dbReference type="EMBL" id="AST57468.1"/>
    </source>
</evidence>
<dbReference type="PANTHER" id="PTHR33392">
    <property type="entry name" value="POLYISOPRENYL-TEICHOIC ACID--PEPTIDOGLYCAN TEICHOIC ACID TRANSFERASE TAGU"/>
    <property type="match status" value="1"/>
</dbReference>
<dbReference type="RefSeq" id="WP_094397249.1">
    <property type="nucleotide sequence ID" value="NZ_CP016893.1"/>
</dbReference>
<dbReference type="NCBIfam" id="TIGR00350">
    <property type="entry name" value="lytR_cpsA_psr"/>
    <property type="match status" value="1"/>
</dbReference>
<evidence type="ECO:0000313" key="3">
    <source>
        <dbReference type="Proteomes" id="UP000214975"/>
    </source>
</evidence>